<dbReference type="EnsemblPlants" id="OB08G23860.1">
    <property type="protein sequence ID" value="OB08G23860.1"/>
    <property type="gene ID" value="OB08G23860"/>
</dbReference>
<sequence>MCASQRSHESARQGFVLLLALDKAADAGEPSAFLRASHVSVESARPGFGSAAGDLMRNVAGRTMRHGVGSSGSIWLLGGVGSSGG</sequence>
<dbReference type="Gramene" id="OB08G23860.1">
    <property type="protein sequence ID" value="OB08G23860.1"/>
    <property type="gene ID" value="OB08G23860"/>
</dbReference>
<dbReference type="HOGENOM" id="CLU_2519219_0_0_1"/>
<keyword evidence="2" id="KW-1185">Reference proteome</keyword>
<reference evidence="1" key="1">
    <citation type="journal article" date="2013" name="Nat. Commun.">
        <title>Whole-genome sequencing of Oryza brachyantha reveals mechanisms underlying Oryza genome evolution.</title>
        <authorList>
            <person name="Chen J."/>
            <person name="Huang Q."/>
            <person name="Gao D."/>
            <person name="Wang J."/>
            <person name="Lang Y."/>
            <person name="Liu T."/>
            <person name="Li B."/>
            <person name="Bai Z."/>
            <person name="Luis Goicoechea J."/>
            <person name="Liang C."/>
            <person name="Chen C."/>
            <person name="Zhang W."/>
            <person name="Sun S."/>
            <person name="Liao Y."/>
            <person name="Zhang X."/>
            <person name="Yang L."/>
            <person name="Song C."/>
            <person name="Wang M."/>
            <person name="Shi J."/>
            <person name="Liu G."/>
            <person name="Liu J."/>
            <person name="Zhou H."/>
            <person name="Zhou W."/>
            <person name="Yu Q."/>
            <person name="An N."/>
            <person name="Chen Y."/>
            <person name="Cai Q."/>
            <person name="Wang B."/>
            <person name="Liu B."/>
            <person name="Min J."/>
            <person name="Huang Y."/>
            <person name="Wu H."/>
            <person name="Li Z."/>
            <person name="Zhang Y."/>
            <person name="Yin Y."/>
            <person name="Song W."/>
            <person name="Jiang J."/>
            <person name="Jackson S.A."/>
            <person name="Wing R.A."/>
            <person name="Wang J."/>
            <person name="Chen M."/>
        </authorList>
    </citation>
    <scope>NUCLEOTIDE SEQUENCE [LARGE SCALE GENOMIC DNA]</scope>
    <source>
        <strain evidence="1">cv. IRGC 101232</strain>
    </source>
</reference>
<name>J3MTF6_ORYBR</name>
<accession>J3MTF6</accession>
<reference evidence="1" key="2">
    <citation type="submission" date="2013-04" db="UniProtKB">
        <authorList>
            <consortium name="EnsemblPlants"/>
        </authorList>
    </citation>
    <scope>IDENTIFICATION</scope>
</reference>
<protein>
    <submittedName>
        <fullName evidence="1">Uncharacterized protein</fullName>
    </submittedName>
</protein>
<organism evidence="1">
    <name type="scientific">Oryza brachyantha</name>
    <name type="common">malo sina</name>
    <dbReference type="NCBI Taxonomy" id="4533"/>
    <lineage>
        <taxon>Eukaryota</taxon>
        <taxon>Viridiplantae</taxon>
        <taxon>Streptophyta</taxon>
        <taxon>Embryophyta</taxon>
        <taxon>Tracheophyta</taxon>
        <taxon>Spermatophyta</taxon>
        <taxon>Magnoliopsida</taxon>
        <taxon>Liliopsida</taxon>
        <taxon>Poales</taxon>
        <taxon>Poaceae</taxon>
        <taxon>BOP clade</taxon>
        <taxon>Oryzoideae</taxon>
        <taxon>Oryzeae</taxon>
        <taxon>Oryzinae</taxon>
        <taxon>Oryza</taxon>
    </lineage>
</organism>
<proteinExistence type="predicted"/>
<dbReference type="AlphaFoldDB" id="J3MTF6"/>
<evidence type="ECO:0000313" key="2">
    <source>
        <dbReference type="Proteomes" id="UP000006038"/>
    </source>
</evidence>
<evidence type="ECO:0000313" key="1">
    <source>
        <dbReference type="EnsemblPlants" id="OB08G23860.1"/>
    </source>
</evidence>
<dbReference type="Proteomes" id="UP000006038">
    <property type="component" value="Chromosome 8"/>
</dbReference>